<feature type="transmembrane region" description="Helical" evidence="1">
    <location>
        <begin position="81"/>
        <end position="99"/>
    </location>
</feature>
<dbReference type="EMBL" id="IACN01048076">
    <property type="protein sequence ID" value="LAB52302.1"/>
    <property type="molecule type" value="Transcribed_RNA"/>
</dbReference>
<evidence type="ECO:0000256" key="1">
    <source>
        <dbReference type="SAM" id="Phobius"/>
    </source>
</evidence>
<organism evidence="2">
    <name type="scientific">Micrurus surinamensis</name>
    <name type="common">Surinam coral snake</name>
    <dbReference type="NCBI Taxonomy" id="129470"/>
    <lineage>
        <taxon>Eukaryota</taxon>
        <taxon>Metazoa</taxon>
        <taxon>Chordata</taxon>
        <taxon>Craniata</taxon>
        <taxon>Vertebrata</taxon>
        <taxon>Euteleostomi</taxon>
        <taxon>Lepidosauria</taxon>
        <taxon>Squamata</taxon>
        <taxon>Bifurcata</taxon>
        <taxon>Unidentata</taxon>
        <taxon>Episquamata</taxon>
        <taxon>Toxicofera</taxon>
        <taxon>Serpentes</taxon>
        <taxon>Colubroidea</taxon>
        <taxon>Elapidae</taxon>
        <taxon>Elapinae</taxon>
        <taxon>Micrurus</taxon>
    </lineage>
</organism>
<sequence>MWPSHLMLQPRSMFDTVMFAALSTFLLDITRPFVIPHFVALSQMSHEQMSHLGVTCIPNSLIFHMENWQHKQPCSKNVLNSFIRIFFVRALSVGLWIFFGQTRREARTSTQWYPEGYFSDMCRHEQSEEMKYGTTESHRSHFEQVWKVISSVLSRVLSDEDNSTASADKHVQHQELPIIT</sequence>
<reference evidence="2" key="2">
    <citation type="submission" date="2017-11" db="EMBL/GenBank/DDBJ databases">
        <title>Coralsnake Venomics: Analyses of Venom Gland Transcriptomes and Proteomes of Six Brazilian Taxa.</title>
        <authorList>
            <person name="Aird S.D."/>
            <person name="Jorge da Silva N."/>
            <person name="Qiu L."/>
            <person name="Villar-Briones A."/>
            <person name="Aparecida-Saddi V."/>
            <person name="Campos-Telles M.P."/>
            <person name="Grau M."/>
            <person name="Mikheyev A.S."/>
        </authorList>
    </citation>
    <scope>NUCLEOTIDE SEQUENCE</scope>
    <source>
        <tissue evidence="2">Venom_gland</tissue>
    </source>
</reference>
<keyword evidence="1" id="KW-1133">Transmembrane helix</keyword>
<proteinExistence type="predicted"/>
<evidence type="ECO:0000313" key="2">
    <source>
        <dbReference type="EMBL" id="LAB52302.1"/>
    </source>
</evidence>
<dbReference type="AlphaFoldDB" id="A0A2D4P2U5"/>
<name>A0A2D4P2U5_MICSU</name>
<accession>A0A2D4P2U5</accession>
<keyword evidence="1" id="KW-0472">Membrane</keyword>
<keyword evidence="1" id="KW-0812">Transmembrane</keyword>
<protein>
    <submittedName>
        <fullName evidence="2">Uncharacterized protein</fullName>
    </submittedName>
</protein>
<reference evidence="2" key="1">
    <citation type="submission" date="2017-07" db="EMBL/GenBank/DDBJ databases">
        <authorList>
            <person name="Mikheyev A."/>
            <person name="Grau M."/>
        </authorList>
    </citation>
    <scope>NUCLEOTIDE SEQUENCE</scope>
    <source>
        <tissue evidence="2">Venom_gland</tissue>
    </source>
</reference>